<evidence type="ECO:0008006" key="4">
    <source>
        <dbReference type="Google" id="ProtNLM"/>
    </source>
</evidence>
<comment type="caution">
    <text evidence="2">The sequence shown here is derived from an EMBL/GenBank/DDBJ whole genome shotgun (WGS) entry which is preliminary data.</text>
</comment>
<accession>A0A931J6F7</accession>
<evidence type="ECO:0000313" key="3">
    <source>
        <dbReference type="Proteomes" id="UP000613266"/>
    </source>
</evidence>
<name>A0A931J6F7_9BURK</name>
<sequence>MVLRTLFPIPWFLGTERRLAWRALLLAALCALGPGGLHAAEPTRVRVPAFDAPRDGRPGYFFELLELALKKTQDSHGPYEVQILKEVISLERAVTELKNGQLIDLVFTAPNPGLTTGLRPIPVSLLKELNNYRILLIRQGEQARFDRIRTLDDLRKLTAGLGSQWVDTKIMRRNGFTVEGSAWHENLFKMLAAQRFDFFPRGIYEIQSDFKKYQELGLAIEDKLFLYYEAPFYFFVNDTNAPLAERIELGLKLALADGSFDRLLTSYPEFKAALEVQHSASRRLLRLAPLPASCWAAPASQPACWGGRRVVLTGPRRAGPPAAAAPAGRPRAGRSRCCAAAPRASPRRRAA</sequence>
<dbReference type="AlphaFoldDB" id="A0A931J6F7"/>
<evidence type="ECO:0000256" key="1">
    <source>
        <dbReference type="SAM" id="MobiDB-lite"/>
    </source>
</evidence>
<evidence type="ECO:0000313" key="2">
    <source>
        <dbReference type="EMBL" id="MBH9577177.1"/>
    </source>
</evidence>
<dbReference type="SUPFAM" id="SSF53850">
    <property type="entry name" value="Periplasmic binding protein-like II"/>
    <property type="match status" value="1"/>
</dbReference>
<gene>
    <name evidence="2" type="ORF">I7X39_09690</name>
</gene>
<organism evidence="2 3">
    <name type="scientific">Inhella proteolytica</name>
    <dbReference type="NCBI Taxonomy" id="2795029"/>
    <lineage>
        <taxon>Bacteria</taxon>
        <taxon>Pseudomonadati</taxon>
        <taxon>Pseudomonadota</taxon>
        <taxon>Betaproteobacteria</taxon>
        <taxon>Burkholderiales</taxon>
        <taxon>Sphaerotilaceae</taxon>
        <taxon>Inhella</taxon>
    </lineage>
</organism>
<proteinExistence type="predicted"/>
<feature type="region of interest" description="Disordered" evidence="1">
    <location>
        <begin position="316"/>
        <end position="351"/>
    </location>
</feature>
<feature type="compositionally biased region" description="Low complexity" evidence="1">
    <location>
        <begin position="316"/>
        <end position="344"/>
    </location>
</feature>
<reference evidence="2" key="1">
    <citation type="submission" date="2020-12" db="EMBL/GenBank/DDBJ databases">
        <title>The genome sequence of Inhella sp. 1Y17.</title>
        <authorList>
            <person name="Liu Y."/>
        </authorList>
    </citation>
    <scope>NUCLEOTIDE SEQUENCE</scope>
    <source>
        <strain evidence="2">1Y17</strain>
    </source>
</reference>
<dbReference type="Proteomes" id="UP000613266">
    <property type="component" value="Unassembled WGS sequence"/>
</dbReference>
<protein>
    <recommendedName>
        <fullName evidence="4">Solute-binding protein family 3/N-terminal domain-containing protein</fullName>
    </recommendedName>
</protein>
<dbReference type="EMBL" id="JAEDAK010000005">
    <property type="protein sequence ID" value="MBH9577177.1"/>
    <property type="molecule type" value="Genomic_DNA"/>
</dbReference>
<keyword evidence="3" id="KW-1185">Reference proteome</keyword>
<dbReference type="RefSeq" id="WP_198110946.1">
    <property type="nucleotide sequence ID" value="NZ_JAEDAK010000005.1"/>
</dbReference>